<dbReference type="AlphaFoldDB" id="W9D8A9"/>
<comment type="caution">
    <text evidence="2">The sequence shown here is derived from an EMBL/GenBank/DDBJ whole genome shotgun (WGS) entry which is preliminary data.</text>
</comment>
<keyword evidence="1" id="KW-1133">Transmembrane helix</keyword>
<sequence length="92" mass="10351">MIGRWFRPYSLRLAVICLPLSYLVFVAAFWGWTYCAAAETATTSAADGLVVVSAWYGMSFYVWAPLLWFLVSLVGVLIGQLRARRRRAEAVT</sequence>
<dbReference type="HOGENOM" id="CLU_2409131_0_0_11"/>
<dbReference type="EMBL" id="AYXO01000074">
    <property type="protein sequence ID" value="ETA04597.1"/>
    <property type="molecule type" value="Genomic_DNA"/>
</dbReference>
<feature type="transmembrane region" description="Helical" evidence="1">
    <location>
        <begin position="54"/>
        <end position="78"/>
    </location>
</feature>
<feature type="transmembrane region" description="Helical" evidence="1">
    <location>
        <begin position="12"/>
        <end position="34"/>
    </location>
</feature>
<keyword evidence="3" id="KW-1185">Reference proteome</keyword>
<protein>
    <submittedName>
        <fullName evidence="2">Uncharacterized protein</fullName>
    </submittedName>
</protein>
<proteinExistence type="predicted"/>
<evidence type="ECO:0000313" key="3">
    <source>
        <dbReference type="Proteomes" id="UP000035035"/>
    </source>
</evidence>
<keyword evidence="1" id="KW-0472">Membrane</keyword>
<dbReference type="RefSeq" id="WP_035753582.1">
    <property type="nucleotide sequence ID" value="NZ_KI629801.1"/>
</dbReference>
<accession>W9D8A9</accession>
<gene>
    <name evidence="2" type="ORF">V525_22965</name>
</gene>
<keyword evidence="1" id="KW-0812">Transmembrane</keyword>
<reference evidence="2 3" key="1">
    <citation type="journal article" date="2014" name="Genome Announc.">
        <title>Draft Genome Sequence of Gordonia alkanivorans Strain CGMCC6845, a Halotolerant Hydrocarbon-Degrading Bacterium.</title>
        <authorList>
            <person name="Wang X."/>
            <person name="Jin D."/>
            <person name="Zhou L."/>
            <person name="Wu L."/>
            <person name="An W."/>
            <person name="Zhao L."/>
        </authorList>
    </citation>
    <scope>NUCLEOTIDE SEQUENCE [LARGE SCALE GENOMIC DNA]</scope>
    <source>
        <strain evidence="2 3">CGMCC 6845</strain>
    </source>
</reference>
<evidence type="ECO:0000256" key="1">
    <source>
        <dbReference type="SAM" id="Phobius"/>
    </source>
</evidence>
<dbReference type="Proteomes" id="UP000035035">
    <property type="component" value="Unassembled WGS sequence"/>
</dbReference>
<organism evidence="2 3">
    <name type="scientific">Gordonia alkanivorans CGMCC 6845</name>
    <dbReference type="NCBI Taxonomy" id="1423140"/>
    <lineage>
        <taxon>Bacteria</taxon>
        <taxon>Bacillati</taxon>
        <taxon>Actinomycetota</taxon>
        <taxon>Actinomycetes</taxon>
        <taxon>Mycobacteriales</taxon>
        <taxon>Gordoniaceae</taxon>
        <taxon>Gordonia</taxon>
    </lineage>
</organism>
<dbReference type="PATRIC" id="fig|1423140.3.peg.4552"/>
<evidence type="ECO:0000313" key="2">
    <source>
        <dbReference type="EMBL" id="ETA04597.1"/>
    </source>
</evidence>
<name>W9D8A9_9ACTN</name>